<proteinExistence type="predicted"/>
<dbReference type="Pfam" id="PF05635">
    <property type="entry name" value="23S_rRNA_IVP"/>
    <property type="match status" value="1"/>
</dbReference>
<dbReference type="InterPro" id="IPR012657">
    <property type="entry name" value="23S_rRNA-intervening_sequence"/>
</dbReference>
<evidence type="ECO:0000313" key="2">
    <source>
        <dbReference type="Proteomes" id="UP001152321"/>
    </source>
</evidence>
<dbReference type="SUPFAM" id="SSF158446">
    <property type="entry name" value="IVS-encoded protein-like"/>
    <property type="match status" value="1"/>
</dbReference>
<name>A0ABT6DK00_9BACT</name>
<dbReference type="Proteomes" id="UP001152321">
    <property type="component" value="Unassembled WGS sequence"/>
</dbReference>
<dbReference type="NCBIfam" id="TIGR02436">
    <property type="entry name" value="four helix bundle protein"/>
    <property type="match status" value="1"/>
</dbReference>
<comment type="caution">
    <text evidence="1">The sequence shown here is derived from an EMBL/GenBank/DDBJ whole genome shotgun (WGS) entry which is preliminary data.</text>
</comment>
<reference evidence="1" key="1">
    <citation type="submission" date="2022-08" db="EMBL/GenBank/DDBJ databases">
        <title>Novel Bdellovibrio Species Isolated from Svalbard: Designation Bdellovibrio svalbardensis.</title>
        <authorList>
            <person name="Mitchell R.J."/>
            <person name="Choi S.Y."/>
        </authorList>
    </citation>
    <scope>NUCLEOTIDE SEQUENCE</scope>
    <source>
        <strain evidence="1">PAP01</strain>
    </source>
</reference>
<dbReference type="RefSeq" id="WP_277578671.1">
    <property type="nucleotide sequence ID" value="NZ_JANRMI010000003.1"/>
</dbReference>
<dbReference type="PANTHER" id="PTHR38471:SF2">
    <property type="entry name" value="FOUR HELIX BUNDLE PROTEIN"/>
    <property type="match status" value="1"/>
</dbReference>
<dbReference type="PANTHER" id="PTHR38471">
    <property type="entry name" value="FOUR HELIX BUNDLE PROTEIN"/>
    <property type="match status" value="1"/>
</dbReference>
<sequence length="121" mass="13842">MAFPFENLDVYKRSIEFNTAIASILERKGITRTLTDQLSRAALSIPLNIAEGNGRWHKGDKRQFFWIARGSVFECVPLIEILTIKKILTTEENETFREQLEVLGKMLTKLAQINEVDNSTV</sequence>
<dbReference type="Gene3D" id="1.20.1440.60">
    <property type="entry name" value="23S rRNA-intervening sequence"/>
    <property type="match status" value="1"/>
</dbReference>
<gene>
    <name evidence="1" type="ORF">NWE73_12520</name>
</gene>
<accession>A0ABT6DK00</accession>
<protein>
    <submittedName>
        <fullName evidence="1">Four helix bundle protein</fullName>
    </submittedName>
</protein>
<keyword evidence="2" id="KW-1185">Reference proteome</keyword>
<dbReference type="CDD" id="cd16377">
    <property type="entry name" value="23S_rRNA_IVP_like"/>
    <property type="match status" value="1"/>
</dbReference>
<dbReference type="InterPro" id="IPR036583">
    <property type="entry name" value="23S_rRNA_IVS_sf"/>
</dbReference>
<evidence type="ECO:0000313" key="1">
    <source>
        <dbReference type="EMBL" id="MDG0817196.1"/>
    </source>
</evidence>
<dbReference type="EMBL" id="JANRMI010000003">
    <property type="protein sequence ID" value="MDG0817196.1"/>
    <property type="molecule type" value="Genomic_DNA"/>
</dbReference>
<organism evidence="1 2">
    <name type="scientific">Bdellovibrio svalbardensis</name>
    <dbReference type="NCBI Taxonomy" id="2972972"/>
    <lineage>
        <taxon>Bacteria</taxon>
        <taxon>Pseudomonadati</taxon>
        <taxon>Bdellovibrionota</taxon>
        <taxon>Bdellovibrionia</taxon>
        <taxon>Bdellovibrionales</taxon>
        <taxon>Pseudobdellovibrionaceae</taxon>
        <taxon>Bdellovibrio</taxon>
    </lineage>
</organism>